<dbReference type="eggNOG" id="ENOG5033PWU">
    <property type="taxonomic scope" value="Bacteria"/>
</dbReference>
<dbReference type="KEGG" id="paa:Paes_2288"/>
<dbReference type="Proteomes" id="UP000002725">
    <property type="component" value="Chromosome"/>
</dbReference>
<name>B4S6T4_PROA2</name>
<dbReference type="EMBL" id="CP001108">
    <property type="protein sequence ID" value="ACF47289.1"/>
    <property type="molecule type" value="Genomic_DNA"/>
</dbReference>
<organism evidence="1 2">
    <name type="scientific">Prosthecochloris aestuarii (strain DSM 271 / SK 413)</name>
    <dbReference type="NCBI Taxonomy" id="290512"/>
    <lineage>
        <taxon>Bacteria</taxon>
        <taxon>Pseudomonadati</taxon>
        <taxon>Chlorobiota</taxon>
        <taxon>Chlorobiia</taxon>
        <taxon>Chlorobiales</taxon>
        <taxon>Chlorobiaceae</taxon>
        <taxon>Prosthecochloris</taxon>
    </lineage>
</organism>
<proteinExistence type="predicted"/>
<dbReference type="AlphaFoldDB" id="B4S6T4"/>
<evidence type="ECO:0000313" key="2">
    <source>
        <dbReference type="Proteomes" id="UP000002725"/>
    </source>
</evidence>
<accession>B4S6T4</accession>
<dbReference type="STRING" id="290512.Paes_2288"/>
<sequence length="324" mass="35767">MQTIVEQANRCSRSAIVKLPLYVLVLFLLQACHSLNIESARTLAEEGRNVAAAGSSQIFVSDMEFRNAREAEVFMHAYAGAEKPDQILEYYKSIMLELSKRKTVFTNLASLYAIFYDLSSNDAPARIETAVNNLGDAVNNYATTLSSAPFLSNESVTKAGAIAHAAMSARKKNMIMQSSVLIRERLHRLLKLLENPLVRQQLVTWKTNLAQNRAAVAQMLMSHGVLDATPLLNQMGSDAGLQGAPDAADIIRKNTRLSNGLEQVIVYRMQNNLLAIDKGYDATCKAIRELIHLHEQLEKGEPVTVASVRQAIAELQSIAEQLNK</sequence>
<dbReference type="RefSeq" id="WP_012506819.1">
    <property type="nucleotide sequence ID" value="NC_011059.1"/>
</dbReference>
<protein>
    <submittedName>
        <fullName evidence="1">Uncharacterized protein</fullName>
    </submittedName>
</protein>
<reference evidence="1" key="1">
    <citation type="submission" date="2008-06" db="EMBL/GenBank/DDBJ databases">
        <title>Complete sequence of chromosome of Prosthecochloris aestuarii DSM 271.</title>
        <authorList>
            <consortium name="US DOE Joint Genome Institute"/>
            <person name="Lucas S."/>
            <person name="Copeland A."/>
            <person name="Lapidus A."/>
            <person name="Glavina del Rio T."/>
            <person name="Dalin E."/>
            <person name="Tice H."/>
            <person name="Bruce D."/>
            <person name="Goodwin L."/>
            <person name="Pitluck S."/>
            <person name="Schmutz J."/>
            <person name="Larimer F."/>
            <person name="Land M."/>
            <person name="Hauser L."/>
            <person name="Kyrpides N."/>
            <person name="Anderson I."/>
            <person name="Liu Z."/>
            <person name="Li T."/>
            <person name="Zhao F."/>
            <person name="Overmann J."/>
            <person name="Bryant D.A."/>
            <person name="Richardson P."/>
        </authorList>
    </citation>
    <scope>NUCLEOTIDE SEQUENCE [LARGE SCALE GENOMIC DNA]</scope>
    <source>
        <strain evidence="1">DSM 271</strain>
    </source>
</reference>
<keyword evidence="2" id="KW-1185">Reference proteome</keyword>
<gene>
    <name evidence="1" type="ordered locus">Paes_2288</name>
</gene>
<dbReference type="HOGENOM" id="CLU_843833_0_0_10"/>
<evidence type="ECO:0000313" key="1">
    <source>
        <dbReference type="EMBL" id="ACF47289.1"/>
    </source>
</evidence>